<evidence type="ECO:0000313" key="2">
    <source>
        <dbReference type="EMBL" id="GHF21575.1"/>
    </source>
</evidence>
<proteinExistence type="predicted"/>
<reference evidence="2" key="1">
    <citation type="journal article" date="2014" name="Int. J. Syst. Evol. Microbiol.">
        <title>Complete genome sequence of Corynebacterium casei LMG S-19264T (=DSM 44701T), isolated from a smear-ripened cheese.</title>
        <authorList>
            <consortium name="US DOE Joint Genome Institute (JGI-PGF)"/>
            <person name="Walter F."/>
            <person name="Albersmeier A."/>
            <person name="Kalinowski J."/>
            <person name="Ruckert C."/>
        </authorList>
    </citation>
    <scope>NUCLEOTIDE SEQUENCE</scope>
    <source>
        <strain evidence="2">JCM 4477</strain>
    </source>
</reference>
<gene>
    <name evidence="2" type="ORF">GCM10018772_53870</name>
</gene>
<comment type="caution">
    <text evidence="2">The sequence shown here is derived from an EMBL/GenBank/DDBJ whole genome shotgun (WGS) entry which is preliminary data.</text>
</comment>
<organism evidence="2 3">
    <name type="scientific">Streptomyces fumanus</name>
    <dbReference type="NCBI Taxonomy" id="67302"/>
    <lineage>
        <taxon>Bacteria</taxon>
        <taxon>Bacillati</taxon>
        <taxon>Actinomycetota</taxon>
        <taxon>Actinomycetes</taxon>
        <taxon>Kitasatosporales</taxon>
        <taxon>Streptomycetaceae</taxon>
        <taxon>Streptomyces</taxon>
    </lineage>
</organism>
<feature type="region of interest" description="Disordered" evidence="1">
    <location>
        <begin position="30"/>
        <end position="63"/>
    </location>
</feature>
<evidence type="ECO:0000256" key="1">
    <source>
        <dbReference type="SAM" id="MobiDB-lite"/>
    </source>
</evidence>
<feature type="compositionally biased region" description="Basic residues" evidence="1">
    <location>
        <begin position="54"/>
        <end position="63"/>
    </location>
</feature>
<dbReference type="AlphaFoldDB" id="A0A919ATG3"/>
<protein>
    <submittedName>
        <fullName evidence="2">Uncharacterized protein</fullName>
    </submittedName>
</protein>
<sequence>MHAAYDLQQFRTADLIRRAERERLAREALRARRAARRAAARHTDDRESHTTTAPRRHGSPRAA</sequence>
<dbReference type="Proteomes" id="UP000630718">
    <property type="component" value="Unassembled WGS sequence"/>
</dbReference>
<dbReference type="RefSeq" id="WP_190206993.1">
    <property type="nucleotide sequence ID" value="NZ_BNBI01000012.1"/>
</dbReference>
<name>A0A919ATG3_9ACTN</name>
<accession>A0A919ATG3</accession>
<evidence type="ECO:0000313" key="3">
    <source>
        <dbReference type="Proteomes" id="UP000630718"/>
    </source>
</evidence>
<keyword evidence="3" id="KW-1185">Reference proteome</keyword>
<dbReference type="EMBL" id="BNBI01000012">
    <property type="protein sequence ID" value="GHF21575.1"/>
    <property type="molecule type" value="Genomic_DNA"/>
</dbReference>
<feature type="compositionally biased region" description="Basic residues" evidence="1">
    <location>
        <begin position="31"/>
        <end position="40"/>
    </location>
</feature>
<reference evidence="2" key="2">
    <citation type="submission" date="2020-09" db="EMBL/GenBank/DDBJ databases">
        <authorList>
            <person name="Sun Q."/>
            <person name="Ohkuma M."/>
        </authorList>
    </citation>
    <scope>NUCLEOTIDE SEQUENCE</scope>
    <source>
        <strain evidence="2">JCM 4477</strain>
    </source>
</reference>